<evidence type="ECO:0000259" key="7">
    <source>
        <dbReference type="PROSITE" id="PS50893"/>
    </source>
</evidence>
<dbReference type="InterPro" id="IPR003439">
    <property type="entry name" value="ABC_transporter-like_ATP-bd"/>
</dbReference>
<dbReference type="GO" id="GO:0022857">
    <property type="term" value="F:transmembrane transporter activity"/>
    <property type="evidence" value="ECO:0007669"/>
    <property type="project" value="UniProtKB-ARBA"/>
</dbReference>
<dbReference type="InterPro" id="IPR027417">
    <property type="entry name" value="P-loop_NTPase"/>
</dbReference>
<gene>
    <name evidence="8" type="ordered locus">Mfl019</name>
</gene>
<evidence type="ECO:0000256" key="1">
    <source>
        <dbReference type="ARBA" id="ARBA00005417"/>
    </source>
</evidence>
<feature type="compositionally biased region" description="Low complexity" evidence="6">
    <location>
        <begin position="1"/>
        <end position="21"/>
    </location>
</feature>
<dbReference type="GO" id="GO:0098796">
    <property type="term" value="C:membrane protein complex"/>
    <property type="evidence" value="ECO:0007669"/>
    <property type="project" value="UniProtKB-ARBA"/>
</dbReference>
<dbReference type="InterPro" id="IPR003593">
    <property type="entry name" value="AAA+_ATPase"/>
</dbReference>
<dbReference type="PANTHER" id="PTHR42798:SF2">
    <property type="entry name" value="ABC TRANSPORTER ATP-BINDING PROTEIN MG467-RELATED"/>
    <property type="match status" value="1"/>
</dbReference>
<evidence type="ECO:0000256" key="3">
    <source>
        <dbReference type="ARBA" id="ARBA00022741"/>
    </source>
</evidence>
<reference evidence="8 9" key="1">
    <citation type="submission" date="2004-06" db="EMBL/GenBank/DDBJ databases">
        <authorList>
            <person name="Birren B.W."/>
            <person name="Stange-Thomann N."/>
            <person name="Hafez N."/>
            <person name="DeCaprio D."/>
            <person name="Fisher S."/>
            <person name="Butler J."/>
            <person name="Elkins T."/>
            <person name="Kodira C.D."/>
            <person name="Major J."/>
            <person name="Wang S."/>
            <person name="Nicol R."/>
            <person name="Nusbaum C."/>
        </authorList>
    </citation>
    <scope>NUCLEOTIDE SEQUENCE [LARGE SCALE GENOMIC DNA]</scope>
    <source>
        <strain evidence="9">ATCC 33453 / NBRC 100688 / NCTC 11704 / L1</strain>
    </source>
</reference>
<evidence type="ECO:0000313" key="8">
    <source>
        <dbReference type="EMBL" id="AAT75375.1"/>
    </source>
</evidence>
<keyword evidence="5" id="KW-0175">Coiled coil</keyword>
<evidence type="ECO:0000256" key="6">
    <source>
        <dbReference type="SAM" id="MobiDB-lite"/>
    </source>
</evidence>
<evidence type="ECO:0000313" key="9">
    <source>
        <dbReference type="Proteomes" id="UP000006647"/>
    </source>
</evidence>
<feature type="region of interest" description="Disordered" evidence="6">
    <location>
        <begin position="1"/>
        <end position="85"/>
    </location>
</feature>
<dbReference type="EMBL" id="AE017263">
    <property type="protein sequence ID" value="AAT75375.1"/>
    <property type="molecule type" value="Genomic_DNA"/>
</dbReference>
<dbReference type="PaxDb" id="265311-Mfl019"/>
<dbReference type="OrthoDB" id="9802264at2"/>
<dbReference type="GO" id="GO:0005524">
    <property type="term" value="F:ATP binding"/>
    <property type="evidence" value="ECO:0007669"/>
    <property type="project" value="UniProtKB-KW"/>
</dbReference>
<dbReference type="Pfam" id="PF00005">
    <property type="entry name" value="ABC_tran"/>
    <property type="match status" value="1"/>
</dbReference>
<evidence type="ECO:0000256" key="2">
    <source>
        <dbReference type="ARBA" id="ARBA00022448"/>
    </source>
</evidence>
<dbReference type="InterPro" id="IPR017871">
    <property type="entry name" value="ABC_transporter-like_CS"/>
</dbReference>
<dbReference type="GO" id="GO:0016887">
    <property type="term" value="F:ATP hydrolysis activity"/>
    <property type="evidence" value="ECO:0007669"/>
    <property type="project" value="InterPro"/>
</dbReference>
<evidence type="ECO:0000256" key="5">
    <source>
        <dbReference type="SAM" id="Coils"/>
    </source>
</evidence>
<dbReference type="STRING" id="265311.Mfl019"/>
<dbReference type="KEGG" id="mfl:Mfl019"/>
<accession>Q6F298</accession>
<feature type="compositionally biased region" description="Basic and acidic residues" evidence="6">
    <location>
        <begin position="33"/>
        <end position="46"/>
    </location>
</feature>
<proteinExistence type="inferred from homology"/>
<dbReference type="PANTHER" id="PTHR42798">
    <property type="entry name" value="LIPOPROTEIN-RELEASING SYSTEM ATP-BINDING PROTEIN LOLD"/>
    <property type="match status" value="1"/>
</dbReference>
<dbReference type="eggNOG" id="COG1136">
    <property type="taxonomic scope" value="Bacteria"/>
</dbReference>
<protein>
    <submittedName>
        <fullName evidence="8">Glutamine ABC transporter</fullName>
    </submittedName>
</protein>
<dbReference type="CDD" id="cd03255">
    <property type="entry name" value="ABC_MJ0796_LolCDE_FtsE"/>
    <property type="match status" value="1"/>
</dbReference>
<dbReference type="PATRIC" id="fig|265311.5.peg.19"/>
<keyword evidence="3" id="KW-0547">Nucleotide-binding</keyword>
<dbReference type="InterPro" id="IPR017911">
    <property type="entry name" value="MacB-like_ATP-bd"/>
</dbReference>
<comment type="similarity">
    <text evidence="1">Belongs to the ABC transporter superfamily.</text>
</comment>
<feature type="compositionally biased region" description="Polar residues" evidence="6">
    <location>
        <begin position="66"/>
        <end position="78"/>
    </location>
</feature>
<dbReference type="FunFam" id="3.40.50.300:FF:000032">
    <property type="entry name" value="Export ABC transporter ATP-binding protein"/>
    <property type="match status" value="1"/>
</dbReference>
<dbReference type="SUPFAM" id="SSF52540">
    <property type="entry name" value="P-loop containing nucleoside triphosphate hydrolases"/>
    <property type="match status" value="1"/>
</dbReference>
<dbReference type="HOGENOM" id="CLU_031621_0_0_14"/>
<keyword evidence="9" id="KW-1185">Reference proteome</keyword>
<dbReference type="SMART" id="SM00382">
    <property type="entry name" value="AAA"/>
    <property type="match status" value="1"/>
</dbReference>
<feature type="domain" description="ABC transporter" evidence="7">
    <location>
        <begin position="371"/>
        <end position="603"/>
    </location>
</feature>
<dbReference type="EnsemblBacteria" id="AAT75375">
    <property type="protein sequence ID" value="AAT75375"/>
    <property type="gene ID" value="Mfl019"/>
</dbReference>
<sequence length="604" mass="68062">MANNKKNTNTNTWSKATNTKAVNAQKANQVKNESAHNKEIVDKYKEAINSTNKNSKQPTKKVVEPKTSTVVANSNTKKPLSKSEEKLINKINEKELIKQKIAEDKKLKKQNKAEAKRIYQEQIKQEKNRILLEKQEKDLKQIQEAEAKAKKMEAERIADAKKLALEEKAAKQAEKAQAKKMEAERIALEKKAAAEKAKAEKQAEAERIAAAKKLALEEKEREKLIEAQKLIEEKKAAENAKKIEDEKIQKELKTKAEFEAKQKETENKKIAKEERTNMGQTQTEKTPKVGKNSKTSEAREIQVFEPTAESEAKREFIEIDPKTNFDKGVKGLKQKNKYQKQLTSKYSKDILSEGTIVTTTNCKPNTLEHIIELKDVRKSYITGDLETPILKGIDVKLDKGDFIVILGPSGSGKTTFLNVISGLDKATEGDVFILGSNLSLLKDSHLTKFRRRNVGFIFQQYNLLTNLTSKENAEVGQNLANKNKQGMSIEEIFETIGMKEQMNKYPHQMSGGQQQRVSIARALAKNPEILFADEPTGALDEEMGRKVLEILVKVNREQKTTVVVVTHNPNIAKIANTVIHIKNGLIDSLEKNSKPADPKTIEWS</sequence>
<keyword evidence="2" id="KW-0813">Transport</keyword>
<dbReference type="PROSITE" id="PS00211">
    <property type="entry name" value="ABC_TRANSPORTER_1"/>
    <property type="match status" value="1"/>
</dbReference>
<feature type="compositionally biased region" description="Polar residues" evidence="6">
    <location>
        <begin position="48"/>
        <end position="57"/>
    </location>
</feature>
<dbReference type="PROSITE" id="PS50893">
    <property type="entry name" value="ABC_TRANSPORTER_2"/>
    <property type="match status" value="1"/>
</dbReference>
<dbReference type="eggNOG" id="COG3064">
    <property type="taxonomic scope" value="Bacteria"/>
</dbReference>
<dbReference type="Gene3D" id="3.40.50.300">
    <property type="entry name" value="P-loop containing nucleotide triphosphate hydrolases"/>
    <property type="match status" value="1"/>
</dbReference>
<feature type="coiled-coil region" evidence="5">
    <location>
        <begin position="109"/>
        <end position="275"/>
    </location>
</feature>
<evidence type="ECO:0000256" key="4">
    <source>
        <dbReference type="ARBA" id="ARBA00022840"/>
    </source>
</evidence>
<feature type="region of interest" description="Disordered" evidence="6">
    <location>
        <begin position="275"/>
        <end position="296"/>
    </location>
</feature>
<organism evidence="8 9">
    <name type="scientific">Mesoplasma florum (strain ATCC 33453 / NBRC 100688 / NCTC 11704 / L1)</name>
    <name type="common">Acholeplasma florum</name>
    <dbReference type="NCBI Taxonomy" id="265311"/>
    <lineage>
        <taxon>Bacteria</taxon>
        <taxon>Bacillati</taxon>
        <taxon>Mycoplasmatota</taxon>
        <taxon>Mollicutes</taxon>
        <taxon>Entomoplasmatales</taxon>
        <taxon>Entomoplasmataceae</taxon>
        <taxon>Mesoplasma</taxon>
    </lineage>
</organism>
<name>Q6F298_MESFL</name>
<dbReference type="Proteomes" id="UP000006647">
    <property type="component" value="Chromosome"/>
</dbReference>
<dbReference type="AlphaFoldDB" id="Q6F298"/>
<keyword evidence="4" id="KW-0067">ATP-binding</keyword>